<evidence type="ECO:0000259" key="13">
    <source>
        <dbReference type="Pfam" id="PF07005"/>
    </source>
</evidence>
<gene>
    <name evidence="15" type="ORF">WH95_11270</name>
</gene>
<comment type="similarity">
    <text evidence="1">Belongs to the four-carbon acid sugar kinase family.</text>
</comment>
<dbReference type="EMBL" id="LANI01000017">
    <property type="protein sequence ID" value="KKJ76712.1"/>
    <property type="molecule type" value="Genomic_DNA"/>
</dbReference>
<dbReference type="OrthoDB" id="191465at2"/>
<dbReference type="SUPFAM" id="SSF142764">
    <property type="entry name" value="YgbK-like"/>
    <property type="match status" value="1"/>
</dbReference>
<protein>
    <recommendedName>
        <fullName evidence="11">3-oxo-tetronate kinase</fullName>
        <ecNumber evidence="10">2.7.1.217</ecNumber>
    </recommendedName>
    <alternativeName>
        <fullName evidence="12">3-dehydrotetronate 4-kinase</fullName>
    </alternativeName>
</protein>
<keyword evidence="3" id="KW-0547">Nucleotide-binding</keyword>
<evidence type="ECO:0000313" key="15">
    <source>
        <dbReference type="EMBL" id="KKJ76712.1"/>
    </source>
</evidence>
<evidence type="ECO:0000256" key="2">
    <source>
        <dbReference type="ARBA" id="ARBA00022679"/>
    </source>
</evidence>
<dbReference type="InterPro" id="IPR010737">
    <property type="entry name" value="4-carb_acid_sugar_kinase_N"/>
</dbReference>
<keyword evidence="5" id="KW-0067">ATP-binding</keyword>
<evidence type="ECO:0000256" key="12">
    <source>
        <dbReference type="ARBA" id="ARBA00041377"/>
    </source>
</evidence>
<dbReference type="EC" id="2.7.1.217" evidence="10"/>
<dbReference type="STRING" id="1549748.WH95_11270"/>
<dbReference type="PATRIC" id="fig|1549748.8.peg.422"/>
<comment type="function">
    <text evidence="9">Catalyzes the ATP-dependent phosphorylation of 3-oxo-tetronate to 3-oxo-tetronate 4-phosphate.</text>
</comment>
<evidence type="ECO:0000256" key="1">
    <source>
        <dbReference type="ARBA" id="ARBA00005715"/>
    </source>
</evidence>
<sequence length="430" mass="46043">MSIILGCIADDLTGATDLAMILVREGMKTVQVVGEPNADTPAPNAEAVVVALKSRTNNAQEAISMTISSCKWLQSHGAKQIFFKYCSTFDSTDQGNIGPVTDALMKHLECASTIACPAFPENGRTVYHGYLFVNHGLLSESSLRNHPLTPMRDSNIKRILSAQSSSKVSNLYFEQIEKGHEVIAQAVAEKETGQPIIHITDALNDNHLRSIGKACKDMKLVTGGSAVAQGLPLNFEEQGLLRSRTKAQSFFAPVGASVILSGSCSEATRSQVSYAQNHIPSYCLDAVAILKGEPVANEAINWATKYIDTATPVLLYSSADPSVVEQIQNNQNQIDVGSRVEAVIGEIAQKLHALGANRFVVAGGETSGAVINALAVKTMSIGPQIDPGVPWTSTIINEKPIALALKSGNFGTDDFFIKALNQLTQYEITK</sequence>
<dbReference type="GO" id="GO:0005524">
    <property type="term" value="F:ATP binding"/>
    <property type="evidence" value="ECO:0007669"/>
    <property type="project" value="UniProtKB-KW"/>
</dbReference>
<comment type="catalytic activity">
    <reaction evidence="8">
        <text>3-dehydro-D-erythronate + ATP = 3-dehydro-4-O-phospho-D-erythronate + ADP + H(+)</text>
        <dbReference type="Rhea" id="RHEA:52556"/>
        <dbReference type="ChEBI" id="CHEBI:15378"/>
        <dbReference type="ChEBI" id="CHEBI:30616"/>
        <dbReference type="ChEBI" id="CHEBI:57958"/>
        <dbReference type="ChEBI" id="CHEBI:136593"/>
        <dbReference type="ChEBI" id="CHEBI:456216"/>
        <dbReference type="EC" id="2.7.1.217"/>
    </reaction>
</comment>
<dbReference type="Gene3D" id="3.40.980.20">
    <property type="entry name" value="Four-carbon acid sugar kinase, nucleotide binding domain"/>
    <property type="match status" value="1"/>
</dbReference>
<dbReference type="InterPro" id="IPR031475">
    <property type="entry name" value="NBD_C"/>
</dbReference>
<keyword evidence="4" id="KW-0418">Kinase</keyword>
<dbReference type="InterPro" id="IPR050007">
    <property type="entry name" value="OtnK"/>
</dbReference>
<dbReference type="InterPro" id="IPR042213">
    <property type="entry name" value="NBD_C_sf"/>
</dbReference>
<evidence type="ECO:0000256" key="6">
    <source>
        <dbReference type="ARBA" id="ARBA00023277"/>
    </source>
</evidence>
<dbReference type="RefSeq" id="WP_046507072.1">
    <property type="nucleotide sequence ID" value="NZ_LANI01000017.1"/>
</dbReference>
<keyword evidence="6" id="KW-0119">Carbohydrate metabolism</keyword>
<evidence type="ECO:0000256" key="8">
    <source>
        <dbReference type="ARBA" id="ARBA00036346"/>
    </source>
</evidence>
<accession>A0A0M2R4E1</accession>
<evidence type="ECO:0000256" key="9">
    <source>
        <dbReference type="ARBA" id="ARBA00037335"/>
    </source>
</evidence>
<name>A0A0M2R4E1_9PROT</name>
<evidence type="ECO:0000256" key="5">
    <source>
        <dbReference type="ARBA" id="ARBA00022840"/>
    </source>
</evidence>
<evidence type="ECO:0000256" key="11">
    <source>
        <dbReference type="ARBA" id="ARBA00039461"/>
    </source>
</evidence>
<dbReference type="Pfam" id="PF07005">
    <property type="entry name" value="SBD_N"/>
    <property type="match status" value="1"/>
</dbReference>
<dbReference type="NCBIfam" id="NF043035">
    <property type="entry name" value="OxoTetrKin"/>
    <property type="match status" value="1"/>
</dbReference>
<evidence type="ECO:0000256" key="4">
    <source>
        <dbReference type="ARBA" id="ARBA00022777"/>
    </source>
</evidence>
<evidence type="ECO:0000313" key="16">
    <source>
        <dbReference type="Proteomes" id="UP000034491"/>
    </source>
</evidence>
<evidence type="ECO:0000259" key="14">
    <source>
        <dbReference type="Pfam" id="PF17042"/>
    </source>
</evidence>
<dbReference type="GO" id="GO:0016301">
    <property type="term" value="F:kinase activity"/>
    <property type="evidence" value="ECO:0007669"/>
    <property type="project" value="UniProtKB-KW"/>
</dbReference>
<comment type="caution">
    <text evidence="15">The sequence shown here is derived from an EMBL/GenBank/DDBJ whole genome shotgun (WGS) entry which is preliminary data.</text>
</comment>
<proteinExistence type="inferred from homology"/>
<evidence type="ECO:0000256" key="7">
    <source>
        <dbReference type="ARBA" id="ARBA00035898"/>
    </source>
</evidence>
<reference evidence="15 16" key="1">
    <citation type="submission" date="2015-03" db="EMBL/GenBank/DDBJ databases">
        <title>Genome sequence of Kiloniella sp. P1-1, isolated from the gut microflora of Pacific white shrimp, Penaeus vannamei.</title>
        <authorList>
            <person name="Shao Z."/>
            <person name="Wang L."/>
            <person name="Li X."/>
        </authorList>
    </citation>
    <scope>NUCLEOTIDE SEQUENCE [LARGE SCALE GENOMIC DNA]</scope>
    <source>
        <strain evidence="15 16">P1-1</strain>
    </source>
</reference>
<dbReference type="AlphaFoldDB" id="A0A0M2R4E1"/>
<dbReference type="Pfam" id="PF17042">
    <property type="entry name" value="NBD_C"/>
    <property type="match status" value="1"/>
</dbReference>
<keyword evidence="2" id="KW-0808">Transferase</keyword>
<evidence type="ECO:0000256" key="3">
    <source>
        <dbReference type="ARBA" id="ARBA00022741"/>
    </source>
</evidence>
<dbReference type="InterPro" id="IPR037051">
    <property type="entry name" value="4-carb_acid_sugar_kinase_N_sf"/>
</dbReference>
<evidence type="ECO:0000256" key="10">
    <source>
        <dbReference type="ARBA" id="ARBA00039095"/>
    </source>
</evidence>
<dbReference type="Gene3D" id="3.40.50.10840">
    <property type="entry name" value="Putative sugar-binding, N-terminal domain"/>
    <property type="match status" value="1"/>
</dbReference>
<keyword evidence="16" id="KW-1185">Reference proteome</keyword>
<feature type="domain" description="Four-carbon acid sugar kinase nucleotide binding" evidence="14">
    <location>
        <begin position="258"/>
        <end position="416"/>
    </location>
</feature>
<feature type="domain" description="Four-carbon acid sugar kinase N-terminal" evidence="13">
    <location>
        <begin position="5"/>
        <end position="231"/>
    </location>
</feature>
<dbReference type="Proteomes" id="UP000034491">
    <property type="component" value="Unassembled WGS sequence"/>
</dbReference>
<comment type="catalytic activity">
    <reaction evidence="7">
        <text>3-dehydro-L-erythronate + ATP = 3-dehydro-4-O-phospho-L-erythronate + ADP + H(+)</text>
        <dbReference type="Rhea" id="RHEA:52552"/>
        <dbReference type="ChEBI" id="CHEBI:15378"/>
        <dbReference type="ChEBI" id="CHEBI:30616"/>
        <dbReference type="ChEBI" id="CHEBI:136592"/>
        <dbReference type="ChEBI" id="CHEBI:136670"/>
        <dbReference type="ChEBI" id="CHEBI:456216"/>
        <dbReference type="EC" id="2.7.1.217"/>
    </reaction>
</comment>
<organism evidence="15 16">
    <name type="scientific">Kiloniella litopenaei</name>
    <dbReference type="NCBI Taxonomy" id="1549748"/>
    <lineage>
        <taxon>Bacteria</taxon>
        <taxon>Pseudomonadati</taxon>
        <taxon>Pseudomonadota</taxon>
        <taxon>Alphaproteobacteria</taxon>
        <taxon>Rhodospirillales</taxon>
        <taxon>Kiloniellaceae</taxon>
        <taxon>Kiloniella</taxon>
    </lineage>
</organism>